<accession>A0ABS9X4B6</accession>
<dbReference type="EMBL" id="JAKKSL010000004">
    <property type="protein sequence ID" value="MCI2285088.1"/>
    <property type="molecule type" value="Genomic_DNA"/>
</dbReference>
<sequence length="130" mass="15157">MKYERELLFGRWFREEKIGANKKVVEYALLSADGSYEFTFVTIQTDVSEADKIIEQVTELGDWGLVGDIHFTITKDEIVGKQLYAADLNNSNNYHAYKVLQLDHHIFEYQHITTHEIFIMRKVTDNVGHC</sequence>
<dbReference type="RefSeq" id="WP_242287759.1">
    <property type="nucleotide sequence ID" value="NZ_JAKKSL010000004.1"/>
</dbReference>
<evidence type="ECO:0000313" key="2">
    <source>
        <dbReference type="Proteomes" id="UP001139646"/>
    </source>
</evidence>
<keyword evidence="2" id="KW-1185">Reference proteome</keyword>
<protein>
    <submittedName>
        <fullName evidence="1">Uncharacterized protein</fullName>
    </submittedName>
</protein>
<organism evidence="1 2">
    <name type="scientific">Colwellia maritima</name>
    <dbReference type="NCBI Taxonomy" id="2912588"/>
    <lineage>
        <taxon>Bacteria</taxon>
        <taxon>Pseudomonadati</taxon>
        <taxon>Pseudomonadota</taxon>
        <taxon>Gammaproteobacteria</taxon>
        <taxon>Alteromonadales</taxon>
        <taxon>Colwelliaceae</taxon>
        <taxon>Colwellia</taxon>
    </lineage>
</organism>
<name>A0ABS9X4B6_9GAMM</name>
<evidence type="ECO:0000313" key="1">
    <source>
        <dbReference type="EMBL" id="MCI2285088.1"/>
    </source>
</evidence>
<reference evidence="1" key="1">
    <citation type="submission" date="2022-01" db="EMBL/GenBank/DDBJ databases">
        <title>Colwellia maritima, isolated from seawater.</title>
        <authorList>
            <person name="Kristyanto S."/>
            <person name="Jung J."/>
            <person name="Jeon C.O."/>
        </authorList>
    </citation>
    <scope>NUCLEOTIDE SEQUENCE</scope>
    <source>
        <strain evidence="1">MSW7</strain>
    </source>
</reference>
<proteinExistence type="predicted"/>
<comment type="caution">
    <text evidence="1">The sequence shown here is derived from an EMBL/GenBank/DDBJ whole genome shotgun (WGS) entry which is preliminary data.</text>
</comment>
<dbReference type="Proteomes" id="UP001139646">
    <property type="component" value="Unassembled WGS sequence"/>
</dbReference>
<gene>
    <name evidence="1" type="ORF">L3081_18945</name>
</gene>